<evidence type="ECO:0000256" key="1">
    <source>
        <dbReference type="SAM" id="MobiDB-lite"/>
    </source>
</evidence>
<feature type="compositionally biased region" description="Low complexity" evidence="1">
    <location>
        <begin position="349"/>
        <end position="364"/>
    </location>
</feature>
<evidence type="ECO:0000313" key="3">
    <source>
        <dbReference type="Proteomes" id="UP001642405"/>
    </source>
</evidence>
<accession>A0ABP0BRG7</accession>
<feature type="region of interest" description="Disordered" evidence="1">
    <location>
        <begin position="531"/>
        <end position="566"/>
    </location>
</feature>
<comment type="caution">
    <text evidence="2">The sequence shown here is derived from an EMBL/GenBank/DDBJ whole genome shotgun (WGS) entry which is preliminary data.</text>
</comment>
<name>A0ABP0BRG7_9PEZI</name>
<feature type="region of interest" description="Disordered" evidence="1">
    <location>
        <begin position="42"/>
        <end position="103"/>
    </location>
</feature>
<dbReference type="EMBL" id="CAWUHB010000024">
    <property type="protein sequence ID" value="CAK7222264.1"/>
    <property type="molecule type" value="Genomic_DNA"/>
</dbReference>
<feature type="compositionally biased region" description="Low complexity" evidence="1">
    <location>
        <begin position="422"/>
        <end position="435"/>
    </location>
</feature>
<feature type="compositionally biased region" description="Low complexity" evidence="1">
    <location>
        <begin position="295"/>
        <end position="309"/>
    </location>
</feature>
<evidence type="ECO:0000313" key="2">
    <source>
        <dbReference type="EMBL" id="CAK7222264.1"/>
    </source>
</evidence>
<gene>
    <name evidence="2" type="ORF">SCUCBS95973_004784</name>
</gene>
<feature type="compositionally biased region" description="Low complexity" evidence="1">
    <location>
        <begin position="253"/>
        <end position="272"/>
    </location>
</feature>
<feature type="region of interest" description="Disordered" evidence="1">
    <location>
        <begin position="345"/>
        <end position="396"/>
    </location>
</feature>
<feature type="region of interest" description="Disordered" evidence="1">
    <location>
        <begin position="290"/>
        <end position="327"/>
    </location>
</feature>
<sequence>MEEAAFIKMFNATASSPPDNPDHETFVPELTPEEDLMFDLEVDDPIPSGHRGGQADDRNIGHLGHLGHPDDLDGLDGLDEGSRGHRDDNVNAVNAADNDDEPDMVINMDMEPVQGCLARRPSGAGSSSRLLPLDEEHDSSFEHGASAANNDHGQARLSALAHAALIELARLRTSGSFSSTAGGMPMPSSIPPVTTFEHVYSIGSPTHVMEAASLASSSSHAATPPGITSPRLSAISSMFALASPHPVRPQRRPALLDSSASGSSLSGSVQPLLSREPPVLSCVLQGNDTIMEIDSPGSSAPALPPQSAARRPTGRRDSFAGPQQRRPSFILNASSEILGLAPVPQSAFSSSSSECSTDTDTGSGINTSPGPIPIPVSTAPPQRPHHVPGQLHPHHPMHSRYYEQLTDEERLYRPALPAAADSAAASAGPSTAVLQPPHPEAPLAPLAGRAASQASWAANMVLSTTVATNIDPSARLSAQKRDSAVSPLSLDAAVPSGAAHLSSKHGSPQAQHCANTSIDTTATSTTATLATATSSTPVSQDAQPAVQMDCAEDSREHGQPNGLQVHGPRKALFLSDLGERERKERERHEQAHFARELVEQQRVMDELELRQNGIVTDNYTGGNASFVGQQVGGAQAHEAEAQVQVAVSFVASFE</sequence>
<reference evidence="2 3" key="1">
    <citation type="submission" date="2024-01" db="EMBL/GenBank/DDBJ databases">
        <authorList>
            <person name="Allen C."/>
            <person name="Tagirdzhanova G."/>
        </authorList>
    </citation>
    <scope>NUCLEOTIDE SEQUENCE [LARGE SCALE GENOMIC DNA]</scope>
</reference>
<protein>
    <submittedName>
        <fullName evidence="2">Uncharacterized protein</fullName>
    </submittedName>
</protein>
<organism evidence="2 3">
    <name type="scientific">Sporothrix curviconia</name>
    <dbReference type="NCBI Taxonomy" id="1260050"/>
    <lineage>
        <taxon>Eukaryota</taxon>
        <taxon>Fungi</taxon>
        <taxon>Dikarya</taxon>
        <taxon>Ascomycota</taxon>
        <taxon>Pezizomycotina</taxon>
        <taxon>Sordariomycetes</taxon>
        <taxon>Sordariomycetidae</taxon>
        <taxon>Ophiostomatales</taxon>
        <taxon>Ophiostomataceae</taxon>
        <taxon>Sporothrix</taxon>
    </lineage>
</organism>
<feature type="compositionally biased region" description="Basic and acidic residues" evidence="1">
    <location>
        <begin position="80"/>
        <end position="89"/>
    </location>
</feature>
<proteinExistence type="predicted"/>
<dbReference type="Proteomes" id="UP001642405">
    <property type="component" value="Unassembled WGS sequence"/>
</dbReference>
<keyword evidence="3" id="KW-1185">Reference proteome</keyword>
<feature type="region of interest" description="Disordered" evidence="1">
    <location>
        <begin position="244"/>
        <end position="272"/>
    </location>
</feature>
<feature type="region of interest" description="Disordered" evidence="1">
    <location>
        <begin position="422"/>
        <end position="444"/>
    </location>
</feature>